<gene>
    <name evidence="1" type="ORF">Ahy_B08g092519</name>
</gene>
<accession>A0A444Y447</accession>
<dbReference type="Proteomes" id="UP000289738">
    <property type="component" value="Chromosome B08"/>
</dbReference>
<evidence type="ECO:0000313" key="2">
    <source>
        <dbReference type="Proteomes" id="UP000289738"/>
    </source>
</evidence>
<organism evidence="1 2">
    <name type="scientific">Arachis hypogaea</name>
    <name type="common">Peanut</name>
    <dbReference type="NCBI Taxonomy" id="3818"/>
    <lineage>
        <taxon>Eukaryota</taxon>
        <taxon>Viridiplantae</taxon>
        <taxon>Streptophyta</taxon>
        <taxon>Embryophyta</taxon>
        <taxon>Tracheophyta</taxon>
        <taxon>Spermatophyta</taxon>
        <taxon>Magnoliopsida</taxon>
        <taxon>eudicotyledons</taxon>
        <taxon>Gunneridae</taxon>
        <taxon>Pentapetalae</taxon>
        <taxon>rosids</taxon>
        <taxon>fabids</taxon>
        <taxon>Fabales</taxon>
        <taxon>Fabaceae</taxon>
        <taxon>Papilionoideae</taxon>
        <taxon>50 kb inversion clade</taxon>
        <taxon>dalbergioids sensu lato</taxon>
        <taxon>Dalbergieae</taxon>
        <taxon>Pterocarpus clade</taxon>
        <taxon>Arachis</taxon>
    </lineage>
</organism>
<dbReference type="PANTHER" id="PTHR33710">
    <property type="entry name" value="BNAC02G09200D PROTEIN"/>
    <property type="match status" value="1"/>
</dbReference>
<dbReference type="PANTHER" id="PTHR33710:SF71">
    <property type="entry name" value="ENDONUCLEASE_EXONUCLEASE_PHOSPHATASE DOMAIN-CONTAINING PROTEIN"/>
    <property type="match status" value="1"/>
</dbReference>
<proteinExistence type="predicted"/>
<evidence type="ECO:0000313" key="1">
    <source>
        <dbReference type="EMBL" id="RYQ96673.1"/>
    </source>
</evidence>
<dbReference type="EMBL" id="SDMP01000018">
    <property type="protein sequence ID" value="RYQ96673.1"/>
    <property type="molecule type" value="Genomic_DNA"/>
</dbReference>
<protein>
    <recommendedName>
        <fullName evidence="3">Endonuclease/exonuclease/phosphatase domain-containing protein</fullName>
    </recommendedName>
</protein>
<dbReference type="SUPFAM" id="SSF56219">
    <property type="entry name" value="DNase I-like"/>
    <property type="match status" value="1"/>
</dbReference>
<evidence type="ECO:0008006" key="3">
    <source>
        <dbReference type="Google" id="ProtNLM"/>
    </source>
</evidence>
<name>A0A444Y447_ARAHY</name>
<comment type="caution">
    <text evidence="1">The sequence shown here is derived from an EMBL/GenBank/DDBJ whole genome shotgun (WGS) entry which is preliminary data.</text>
</comment>
<dbReference type="AlphaFoldDB" id="A0A444Y447"/>
<dbReference type="Gene3D" id="3.60.10.10">
    <property type="entry name" value="Endonuclease/exonuclease/phosphatase"/>
    <property type="match status" value="1"/>
</dbReference>
<dbReference type="STRING" id="3818.A0A444Y447"/>
<reference evidence="1 2" key="1">
    <citation type="submission" date="2019-01" db="EMBL/GenBank/DDBJ databases">
        <title>Sequencing of cultivated peanut Arachis hypogaea provides insights into genome evolution and oil improvement.</title>
        <authorList>
            <person name="Chen X."/>
        </authorList>
    </citation>
    <scope>NUCLEOTIDE SEQUENCE [LARGE SCALE GENOMIC DNA]</scope>
    <source>
        <strain evidence="2">cv. Fuhuasheng</strain>
        <tissue evidence="1">Leaves</tissue>
    </source>
</reference>
<dbReference type="InterPro" id="IPR036691">
    <property type="entry name" value="Endo/exonu/phosph_ase_sf"/>
</dbReference>
<keyword evidence="2" id="KW-1185">Reference proteome</keyword>
<sequence>MAKLTMKEKSQQFIEYKEGSRVSNREKAPHQTAEVETIIIEETNGEATDQGEEDKEKGKKLYCFGSIINVLEPYRHEGKSSRSWTVVEDYGVLWESGCSQQEKIMGSLELAWSISNMPWLVFGDFNQILEQKEKTGGLPVTYSQMKGFQEVLQMNQLLDLGFVGHSFTWTNNQPGEMNIQERLDRAVATIDWTEAFPETIVRHLQRYRSDHCPLLIDVTGQENKRRRNRPNIFRFEEMWLQNQECKEVICKSWVEQLIDQETIRWREDIIRQNFYHFEAEQILNIPLDQNQQEDCYYWKKSKNGEYKKIDIQELVNRATLRYQEFTVMSMPTENFTAEPPPGSRSLMCWVPPEPNLFKLNVDAAISNEGANGGGAVIRNSEGEIMKAKHCSFPGSNRYRRFRMLIFAIAHAGTGVDVEFSGEINLINNPPSVLLTQNMQSQHKHYEGESAIALTKMGDDIIIDTFQEQTFPLYTFGSSHAPIPETLIFKGQELCLWIESSFGFKSIHLNYLDI</sequence>